<proteinExistence type="predicted"/>
<protein>
    <submittedName>
        <fullName evidence="2">Uncharacterized protein</fullName>
    </submittedName>
</protein>
<keyword evidence="1" id="KW-0812">Transmembrane</keyword>
<dbReference type="AlphaFoldDB" id="A0A537J4C9"/>
<dbReference type="EMBL" id="VBAO01000376">
    <property type="protein sequence ID" value="TMI78410.1"/>
    <property type="molecule type" value="Genomic_DNA"/>
</dbReference>
<organism evidence="2 3">
    <name type="scientific">Candidatus Segetimicrobium genomatis</name>
    <dbReference type="NCBI Taxonomy" id="2569760"/>
    <lineage>
        <taxon>Bacteria</taxon>
        <taxon>Bacillati</taxon>
        <taxon>Candidatus Sysuimicrobiota</taxon>
        <taxon>Candidatus Sysuimicrobiia</taxon>
        <taxon>Candidatus Sysuimicrobiales</taxon>
        <taxon>Candidatus Segetimicrobiaceae</taxon>
        <taxon>Candidatus Segetimicrobium</taxon>
    </lineage>
</organism>
<accession>A0A537J4C9</accession>
<sequence length="97" mass="10668">MFTINLLASPGLGRPTDVRRLAVRAAVIAVALVALTVWGAVLIAHVTHLRRDLAKATQEAAQLRPIAQQVQELKRTAERVRTRRSLLQQLLATQMPA</sequence>
<comment type="caution">
    <text evidence="2">The sequence shown here is derived from an EMBL/GenBank/DDBJ whole genome shotgun (WGS) entry which is preliminary data.</text>
</comment>
<evidence type="ECO:0000313" key="3">
    <source>
        <dbReference type="Proteomes" id="UP000320048"/>
    </source>
</evidence>
<feature type="transmembrane region" description="Helical" evidence="1">
    <location>
        <begin position="21"/>
        <end position="46"/>
    </location>
</feature>
<keyword evidence="1" id="KW-0472">Membrane</keyword>
<reference evidence="2 3" key="1">
    <citation type="journal article" date="2019" name="Nat. Microbiol.">
        <title>Mediterranean grassland soil C-N compound turnover is dependent on rainfall and depth, and is mediated by genomically divergent microorganisms.</title>
        <authorList>
            <person name="Diamond S."/>
            <person name="Andeer P.F."/>
            <person name="Li Z."/>
            <person name="Crits-Christoph A."/>
            <person name="Burstein D."/>
            <person name="Anantharaman K."/>
            <person name="Lane K.R."/>
            <person name="Thomas B.C."/>
            <person name="Pan C."/>
            <person name="Northen T.R."/>
            <person name="Banfield J.F."/>
        </authorList>
    </citation>
    <scope>NUCLEOTIDE SEQUENCE [LARGE SCALE GENOMIC DNA]</scope>
    <source>
        <strain evidence="2">NP_7</strain>
    </source>
</reference>
<gene>
    <name evidence="2" type="ORF">E6H04_12500</name>
</gene>
<name>A0A537J4C9_9BACT</name>
<keyword evidence="1" id="KW-1133">Transmembrane helix</keyword>
<dbReference type="Proteomes" id="UP000320048">
    <property type="component" value="Unassembled WGS sequence"/>
</dbReference>
<evidence type="ECO:0000256" key="1">
    <source>
        <dbReference type="SAM" id="Phobius"/>
    </source>
</evidence>
<evidence type="ECO:0000313" key="2">
    <source>
        <dbReference type="EMBL" id="TMI78410.1"/>
    </source>
</evidence>